<dbReference type="EMBL" id="BGZK01001404">
    <property type="protein sequence ID" value="GBP79194.1"/>
    <property type="molecule type" value="Genomic_DNA"/>
</dbReference>
<evidence type="ECO:0000313" key="1">
    <source>
        <dbReference type="EMBL" id="GBP79194.1"/>
    </source>
</evidence>
<name>A0A4C1YWK4_EUMVA</name>
<organism evidence="1 2">
    <name type="scientific">Eumeta variegata</name>
    <name type="common">Bagworm moth</name>
    <name type="synonym">Eumeta japonica</name>
    <dbReference type="NCBI Taxonomy" id="151549"/>
    <lineage>
        <taxon>Eukaryota</taxon>
        <taxon>Metazoa</taxon>
        <taxon>Ecdysozoa</taxon>
        <taxon>Arthropoda</taxon>
        <taxon>Hexapoda</taxon>
        <taxon>Insecta</taxon>
        <taxon>Pterygota</taxon>
        <taxon>Neoptera</taxon>
        <taxon>Endopterygota</taxon>
        <taxon>Lepidoptera</taxon>
        <taxon>Glossata</taxon>
        <taxon>Ditrysia</taxon>
        <taxon>Tineoidea</taxon>
        <taxon>Psychidae</taxon>
        <taxon>Oiketicinae</taxon>
        <taxon>Eumeta</taxon>
    </lineage>
</organism>
<evidence type="ECO:0000313" key="2">
    <source>
        <dbReference type="Proteomes" id="UP000299102"/>
    </source>
</evidence>
<proteinExistence type="predicted"/>
<dbReference type="Proteomes" id="UP000299102">
    <property type="component" value="Unassembled WGS sequence"/>
</dbReference>
<reference evidence="1 2" key="1">
    <citation type="journal article" date="2019" name="Commun. Biol.">
        <title>The bagworm genome reveals a unique fibroin gene that provides high tensile strength.</title>
        <authorList>
            <person name="Kono N."/>
            <person name="Nakamura H."/>
            <person name="Ohtoshi R."/>
            <person name="Tomita M."/>
            <person name="Numata K."/>
            <person name="Arakawa K."/>
        </authorList>
    </citation>
    <scope>NUCLEOTIDE SEQUENCE [LARGE SCALE GENOMIC DNA]</scope>
</reference>
<gene>
    <name evidence="1" type="ORF">EVAR_53060_1</name>
</gene>
<keyword evidence="2" id="KW-1185">Reference proteome</keyword>
<comment type="caution">
    <text evidence="1">The sequence shown here is derived from an EMBL/GenBank/DDBJ whole genome shotgun (WGS) entry which is preliminary data.</text>
</comment>
<dbReference type="AlphaFoldDB" id="A0A4C1YWK4"/>
<protein>
    <submittedName>
        <fullName evidence="1">Uncharacterized protein</fullName>
    </submittedName>
</protein>
<accession>A0A4C1YWK4</accession>
<sequence length="161" mass="18087">MRGSSLEWRRVPAEGRRSMCGDVRLCTSEAWLRRAAAFDSSASPFTQLGLARGGGEPARGEGAYVDLRARAAKREWVYNFDKRCGSLFPRRILQSTAGFAEERAYGGRTRVLLLIIRSIRPQLFTASLRCQVRVCRRPLLRPGALARRGGDIRSRKLFIST</sequence>